<dbReference type="GO" id="GO:0004709">
    <property type="term" value="F:MAP kinase kinase kinase activity"/>
    <property type="evidence" value="ECO:0007669"/>
    <property type="project" value="UniProtKB-EC"/>
</dbReference>
<dbReference type="InterPro" id="IPR011009">
    <property type="entry name" value="Kinase-like_dom_sf"/>
</dbReference>
<evidence type="ECO:0000256" key="7">
    <source>
        <dbReference type="ARBA" id="ARBA00022741"/>
    </source>
</evidence>
<evidence type="ECO:0000256" key="2">
    <source>
        <dbReference type="ARBA" id="ARBA00006529"/>
    </source>
</evidence>
<feature type="region of interest" description="Disordered" evidence="17">
    <location>
        <begin position="852"/>
        <end position="958"/>
    </location>
</feature>
<evidence type="ECO:0000256" key="16">
    <source>
        <dbReference type="PIRSR" id="PIRSR038165-51"/>
    </source>
</evidence>
<dbReference type="EC" id="2.7.11.25" evidence="3"/>
<comment type="subcellular location">
    <subcellularLocation>
        <location evidence="1">Cytoplasm</location>
    </subcellularLocation>
</comment>
<feature type="region of interest" description="Disordered" evidence="17">
    <location>
        <begin position="772"/>
        <end position="798"/>
    </location>
</feature>
<feature type="region of interest" description="Disordered" evidence="17">
    <location>
        <begin position="425"/>
        <end position="467"/>
    </location>
</feature>
<dbReference type="Gene3D" id="1.10.510.10">
    <property type="entry name" value="Transferase(Phosphotransferase) domain 1"/>
    <property type="match status" value="1"/>
</dbReference>
<keyword evidence="4" id="KW-0963">Cytoplasm</keyword>
<evidence type="ECO:0000256" key="11">
    <source>
        <dbReference type="ARBA" id="ARBA00048329"/>
    </source>
</evidence>
<dbReference type="Gene3D" id="3.30.200.20">
    <property type="entry name" value="Phosphorylase Kinase, domain 1"/>
    <property type="match status" value="1"/>
</dbReference>
<evidence type="ECO:0000256" key="6">
    <source>
        <dbReference type="ARBA" id="ARBA00022679"/>
    </source>
</evidence>
<evidence type="ECO:0000256" key="10">
    <source>
        <dbReference type="ARBA" id="ARBA00047559"/>
    </source>
</evidence>
<feature type="binding site" evidence="16">
    <location>
        <begin position="72"/>
        <end position="80"/>
    </location>
    <ligand>
        <name>ATP</name>
        <dbReference type="ChEBI" id="CHEBI:30616"/>
    </ligand>
</feature>
<organism evidence="19">
    <name type="scientific">Corethrella appendiculata</name>
    <dbReference type="NCBI Taxonomy" id="1370023"/>
    <lineage>
        <taxon>Eukaryota</taxon>
        <taxon>Metazoa</taxon>
        <taxon>Ecdysozoa</taxon>
        <taxon>Arthropoda</taxon>
        <taxon>Hexapoda</taxon>
        <taxon>Insecta</taxon>
        <taxon>Pterygota</taxon>
        <taxon>Neoptera</taxon>
        <taxon>Endopterygota</taxon>
        <taxon>Diptera</taxon>
        <taxon>Nematocera</taxon>
        <taxon>Culicoidea</taxon>
        <taxon>Chaoboridae</taxon>
        <taxon>Corethrella</taxon>
    </lineage>
</organism>
<feature type="region of interest" description="Disordered" evidence="17">
    <location>
        <begin position="685"/>
        <end position="713"/>
    </location>
</feature>
<keyword evidence="8" id="KW-0418">Kinase</keyword>
<dbReference type="FunFam" id="1.10.510.10:FF:000087">
    <property type="entry name" value="Mitogen-activated protein kinase kinase kinase 12"/>
    <property type="match status" value="1"/>
</dbReference>
<dbReference type="SMART" id="SM00220">
    <property type="entry name" value="S_TKc"/>
    <property type="match status" value="1"/>
</dbReference>
<feature type="compositionally biased region" description="Polar residues" evidence="17">
    <location>
        <begin position="616"/>
        <end position="627"/>
    </location>
</feature>
<name>U5EQD8_9DIPT</name>
<evidence type="ECO:0000256" key="4">
    <source>
        <dbReference type="ARBA" id="ARBA00022490"/>
    </source>
</evidence>
<comment type="similarity">
    <text evidence="2">Belongs to the protein kinase superfamily. STE Ser/Thr protein kinase family. MAP kinase kinase kinase subfamily.</text>
</comment>
<comment type="catalytic activity">
    <reaction evidence="10">
        <text>L-threonyl-[protein] + ATP = O-phospho-L-threonyl-[protein] + ADP + H(+)</text>
        <dbReference type="Rhea" id="RHEA:46608"/>
        <dbReference type="Rhea" id="RHEA-COMP:11060"/>
        <dbReference type="Rhea" id="RHEA-COMP:11605"/>
        <dbReference type="ChEBI" id="CHEBI:15378"/>
        <dbReference type="ChEBI" id="CHEBI:30013"/>
        <dbReference type="ChEBI" id="CHEBI:30616"/>
        <dbReference type="ChEBI" id="CHEBI:61977"/>
        <dbReference type="ChEBI" id="CHEBI:456216"/>
        <dbReference type="EC" id="2.7.11.25"/>
    </reaction>
</comment>
<keyword evidence="5" id="KW-0723">Serine/threonine-protein kinase</keyword>
<dbReference type="GO" id="GO:0005737">
    <property type="term" value="C:cytoplasm"/>
    <property type="evidence" value="ECO:0007669"/>
    <property type="project" value="UniProtKB-SubCell"/>
</dbReference>
<keyword evidence="7 16" id="KW-0547">Nucleotide-binding</keyword>
<comment type="catalytic activity">
    <reaction evidence="11">
        <text>L-seryl-[protein] + ATP = O-phospho-L-seryl-[protein] + ADP + H(+)</text>
        <dbReference type="Rhea" id="RHEA:17989"/>
        <dbReference type="Rhea" id="RHEA-COMP:9863"/>
        <dbReference type="Rhea" id="RHEA-COMP:11604"/>
        <dbReference type="ChEBI" id="CHEBI:15378"/>
        <dbReference type="ChEBI" id="CHEBI:29999"/>
        <dbReference type="ChEBI" id="CHEBI:30616"/>
        <dbReference type="ChEBI" id="CHEBI:83421"/>
        <dbReference type="ChEBI" id="CHEBI:456216"/>
        <dbReference type="EC" id="2.7.11.25"/>
    </reaction>
</comment>
<evidence type="ECO:0000256" key="12">
    <source>
        <dbReference type="ARBA" id="ARBA00074193"/>
    </source>
</evidence>
<evidence type="ECO:0000256" key="17">
    <source>
        <dbReference type="SAM" id="MobiDB-lite"/>
    </source>
</evidence>
<dbReference type="InterPro" id="IPR051681">
    <property type="entry name" value="Ser/Thr_Kinases-Pseudokinases"/>
</dbReference>
<dbReference type="PROSITE" id="PS00108">
    <property type="entry name" value="PROTEIN_KINASE_ST"/>
    <property type="match status" value="1"/>
</dbReference>
<feature type="region of interest" description="Disordered" evidence="17">
    <location>
        <begin position="579"/>
        <end position="627"/>
    </location>
</feature>
<dbReference type="SUPFAM" id="SSF56112">
    <property type="entry name" value="Protein kinase-like (PK-like)"/>
    <property type="match status" value="1"/>
</dbReference>
<dbReference type="PRINTS" id="PR00109">
    <property type="entry name" value="TYRKINASE"/>
</dbReference>
<feature type="compositionally biased region" description="Low complexity" evidence="17">
    <location>
        <begin position="685"/>
        <end position="712"/>
    </location>
</feature>
<reference evidence="19" key="1">
    <citation type="journal article" date="2014" name="Insect Biochem. Mol. Biol.">
        <title>An insight into the sialome of the frog biting fly, Corethrella appendiculata.</title>
        <authorList>
            <person name="Ribeiro J.M.C."/>
            <person name="Chagas A.C."/>
            <person name="Pham V.M."/>
            <person name="Lounibos L.P."/>
            <person name="Calvo E."/>
        </authorList>
    </citation>
    <scope>NUCLEOTIDE SEQUENCE</scope>
    <source>
        <tissue evidence="19">Salivary glands</tissue>
    </source>
</reference>
<feature type="compositionally biased region" description="Low complexity" evidence="17">
    <location>
        <begin position="581"/>
        <end position="593"/>
    </location>
</feature>
<dbReference type="PROSITE" id="PS50011">
    <property type="entry name" value="PROTEIN_KINASE_DOM"/>
    <property type="match status" value="1"/>
</dbReference>
<protein>
    <recommendedName>
        <fullName evidence="12">Mitogen-activated protein kinase kinase kinase dlk-1</fullName>
        <ecNumber evidence="3">2.7.11.25</ecNumber>
    </recommendedName>
    <alternativeName>
        <fullName evidence="14">DAP kinase-like kinase</fullName>
    </alternativeName>
    <alternativeName>
        <fullName evidence="13">Death-associated protein kinase-like kinase</fullName>
    </alternativeName>
</protein>
<evidence type="ECO:0000259" key="18">
    <source>
        <dbReference type="PROSITE" id="PS50011"/>
    </source>
</evidence>
<feature type="compositionally biased region" description="Basic and acidic residues" evidence="17">
    <location>
        <begin position="523"/>
        <end position="532"/>
    </location>
</feature>
<evidence type="ECO:0000313" key="19">
    <source>
        <dbReference type="EMBL" id="JAB55573.1"/>
    </source>
</evidence>
<evidence type="ECO:0000256" key="3">
    <source>
        <dbReference type="ARBA" id="ARBA00012406"/>
    </source>
</evidence>
<dbReference type="PANTHER" id="PTHR44329">
    <property type="entry name" value="SERINE/THREONINE-PROTEIN KINASE TNNI3K-RELATED"/>
    <property type="match status" value="1"/>
</dbReference>
<feature type="active site" description="Proton acceptor" evidence="15">
    <location>
        <position position="176"/>
    </location>
</feature>
<feature type="compositionally biased region" description="Acidic residues" evidence="17">
    <location>
        <begin position="909"/>
        <end position="938"/>
    </location>
</feature>
<evidence type="ECO:0000256" key="14">
    <source>
        <dbReference type="ARBA" id="ARBA00080806"/>
    </source>
</evidence>
<dbReference type="InterPro" id="IPR008271">
    <property type="entry name" value="Ser/Thr_kinase_AS"/>
</dbReference>
<dbReference type="GO" id="GO:0005524">
    <property type="term" value="F:ATP binding"/>
    <property type="evidence" value="ECO:0007669"/>
    <property type="project" value="UniProtKB-KW"/>
</dbReference>
<proteinExistence type="evidence at transcript level"/>
<dbReference type="PIRSF" id="PIRSF038165">
    <property type="entry name" value="MAPKKK12_MAPKKK13"/>
    <property type="match status" value="1"/>
</dbReference>
<feature type="compositionally biased region" description="Basic and acidic residues" evidence="17">
    <location>
        <begin position="944"/>
        <end position="958"/>
    </location>
</feature>
<feature type="domain" description="Protein kinase" evidence="18">
    <location>
        <begin position="66"/>
        <end position="306"/>
    </location>
</feature>
<feature type="compositionally biased region" description="Low complexity" evidence="17">
    <location>
        <begin position="883"/>
        <end position="902"/>
    </location>
</feature>
<dbReference type="EMBL" id="GANO01004298">
    <property type="protein sequence ID" value="JAB55573.1"/>
    <property type="molecule type" value="mRNA"/>
</dbReference>
<sequence length="958" mass="108116">TDSSNDNVCPSAWPNGAFPGMSNKPADWMGRFGGLLGCIVSVFGRGHMNEMKSKQTDGWEIPFETISDLSWLGSGAQGAVFRGKLKNEWVAVKKVRDEKETDIKHLRKLDHENIVKFKGVCTQAPVFCIIMEYCPWTLQRILQEGDIISPQRFVIWSQQIALGMQYLHSHKIIHRDLKSPNILIGDGEVAKISDFGTCREWNEISTKMSFAGTVAWMAPEVIRNESQSEKVDIWSYGIVLWEMLTGEIPYKNIDSSGIIFGVGNNSLHLPIPNTCPEGLKLLIKQCWSIKPRNRPSFKIILTHLEIAGVEFLQKCNEEQDYYETQKSWREEIRSNMIQITTNGTNMNKCEQDLIKKRKDEWKHAQDIRLIYERKLERTNTLYMQLNSYHLQLQKKERDILEREKQLPGYKARKFCNPLKRNGFEKNLNRRRFNSQSTVINNNNMQSTSPNNNESTTTPSPFSTPNSPVKAMLYAQLDNTTKNPKSICINPPATAAGVNRSKRLRHRRVGSTGTPKSSPKRDRRTQSEPETRHQQRTVKLVDTETQTDAMDISETDASPSPNVASKHISLCLREENDDIMESSNTSNNLSNSKSNRLHQQSEDDRGDCPDEDEDDNGNSISISIMTDSRSSNVLTKSFQHDRIECSSPDNLDDMQMSSDRICNVECSDDDNLNILKRKVSEFILTNNSSNNNNIDNNIDNNSNNKNNNSNDKNQITENDSEVIVYKNNSNSKSSDLVLIKNASAGQNINNGGVGVYVVSGESHHHLHNLYHRSGHTSKKSLNSSGGEFCNDSFTDEEGENDYNYSLRRKSIARLPIGRGVRNRRLKTLSTSTAGCSHQQELQKKVSAILVSDEENTSEYSNPPSSQRSTLESNPDTVKQMKNQSSTSPLATASAKTSTTPSTKLVRKETDEDYNDNEIDDIDDGDNESIIDSSDSDENGNNDQQIPKEAKNEIKDSNIT</sequence>
<dbReference type="GO" id="GO:0006950">
    <property type="term" value="P:response to stress"/>
    <property type="evidence" value="ECO:0007669"/>
    <property type="project" value="UniProtKB-ARBA"/>
</dbReference>
<feature type="compositionally biased region" description="Basic and acidic residues" evidence="17">
    <location>
        <begin position="598"/>
        <end position="607"/>
    </location>
</feature>
<evidence type="ECO:0000256" key="1">
    <source>
        <dbReference type="ARBA" id="ARBA00004496"/>
    </source>
</evidence>
<dbReference type="InterPro" id="IPR017419">
    <property type="entry name" value="MAP3K12_MAP3K13"/>
</dbReference>
<evidence type="ECO:0000256" key="8">
    <source>
        <dbReference type="ARBA" id="ARBA00022777"/>
    </source>
</evidence>
<feature type="region of interest" description="Disordered" evidence="17">
    <location>
        <begin position="481"/>
        <end position="545"/>
    </location>
</feature>
<feature type="compositionally biased region" description="Low complexity" evidence="17">
    <location>
        <begin position="440"/>
        <end position="467"/>
    </location>
</feature>
<evidence type="ECO:0000256" key="5">
    <source>
        <dbReference type="ARBA" id="ARBA00022527"/>
    </source>
</evidence>
<feature type="compositionally biased region" description="Polar residues" evidence="17">
    <location>
        <begin position="856"/>
        <end position="882"/>
    </location>
</feature>
<feature type="non-terminal residue" evidence="19">
    <location>
        <position position="1"/>
    </location>
</feature>
<dbReference type="PANTHER" id="PTHR44329:SF304">
    <property type="entry name" value="MITOGEN-ACTIVATED PROTEIN KINASE KINASE KINASE 13-LIKE ISOFORM X1"/>
    <property type="match status" value="1"/>
</dbReference>
<keyword evidence="9 16" id="KW-0067">ATP-binding</keyword>
<feature type="binding site" evidence="16">
    <location>
        <position position="93"/>
    </location>
    <ligand>
        <name>ATP</name>
        <dbReference type="ChEBI" id="CHEBI:30616"/>
    </ligand>
</feature>
<evidence type="ECO:0000256" key="9">
    <source>
        <dbReference type="ARBA" id="ARBA00022840"/>
    </source>
</evidence>
<accession>U5EQD8</accession>
<feature type="compositionally biased region" description="Basic residues" evidence="17">
    <location>
        <begin position="499"/>
        <end position="508"/>
    </location>
</feature>
<dbReference type="AlphaFoldDB" id="U5EQD8"/>
<dbReference type="InterPro" id="IPR000719">
    <property type="entry name" value="Prot_kinase_dom"/>
</dbReference>
<evidence type="ECO:0000256" key="13">
    <source>
        <dbReference type="ARBA" id="ARBA00077446"/>
    </source>
</evidence>
<evidence type="ECO:0000256" key="15">
    <source>
        <dbReference type="PIRSR" id="PIRSR038165-50"/>
    </source>
</evidence>
<dbReference type="InterPro" id="IPR001245">
    <property type="entry name" value="Ser-Thr/Tyr_kinase_cat_dom"/>
</dbReference>
<dbReference type="Pfam" id="PF07714">
    <property type="entry name" value="PK_Tyr_Ser-Thr"/>
    <property type="match status" value="1"/>
</dbReference>
<keyword evidence="6" id="KW-0808">Transferase</keyword>